<evidence type="ECO:0000256" key="1">
    <source>
        <dbReference type="SAM" id="MobiDB-lite"/>
    </source>
</evidence>
<evidence type="ECO:0000313" key="3">
    <source>
        <dbReference type="Proteomes" id="UP001059380"/>
    </source>
</evidence>
<protein>
    <submittedName>
        <fullName evidence="2">DUF3300 domain-containing protein</fullName>
    </submittedName>
</protein>
<feature type="compositionally biased region" description="Polar residues" evidence="1">
    <location>
        <begin position="358"/>
        <end position="382"/>
    </location>
</feature>
<dbReference type="RefSeq" id="WP_260792106.1">
    <property type="nucleotide sequence ID" value="NZ_CP093313.1"/>
</dbReference>
<keyword evidence="3" id="KW-1185">Reference proteome</keyword>
<organism evidence="2 3">
    <name type="scientific">Occallatibacter riparius</name>
    <dbReference type="NCBI Taxonomy" id="1002689"/>
    <lineage>
        <taxon>Bacteria</taxon>
        <taxon>Pseudomonadati</taxon>
        <taxon>Acidobacteriota</taxon>
        <taxon>Terriglobia</taxon>
        <taxon>Terriglobales</taxon>
        <taxon>Acidobacteriaceae</taxon>
        <taxon>Occallatibacter</taxon>
    </lineage>
</organism>
<sequence>MGTTPSFSKQSPSLNDLLIQKVRSAIAMALICCMIPLSTEDLPAQEVATVRPQYSQIPPGQLDQLVAPIALYPDALVAQILAAATFSPQIVEADRFVQRNAAMPQPELARAVDAQPWDPSVKALTAFPSVLSNLDHNLQWTGRLGDAYYNQPQDVMIAVQEMRQRAYAAGTLRTSPQLNVIYQPSSIVIRPVNPAVIYVPLYNPWVVYGDPVPIYPAYYYVAPPRPAGVVTAAVVGFAAGVAVGAFLSYGWGCSHWAPNWYSRTIVYNHTTYISRSVTVVNHGYYGRFDHTVAARSFNQSIATRTVVGPHGGTYTDQRAVGDGHYNNTRTMTGPNGATYTDQRSIGNGQYNNTRTVTGANGRTATESTSHYPGGKSTTITGPNGNTGSRTVTGRGTGKATITRTGPRGTKTRTRLDPR</sequence>
<dbReference type="EMBL" id="CP093313">
    <property type="protein sequence ID" value="UWZ82838.1"/>
    <property type="molecule type" value="Genomic_DNA"/>
</dbReference>
<feature type="region of interest" description="Disordered" evidence="1">
    <location>
        <begin position="358"/>
        <end position="418"/>
    </location>
</feature>
<name>A0A9J7BPI2_9BACT</name>
<dbReference type="Proteomes" id="UP001059380">
    <property type="component" value="Chromosome"/>
</dbReference>
<proteinExistence type="predicted"/>
<dbReference type="KEGG" id="orp:MOP44_19995"/>
<feature type="compositionally biased region" description="Low complexity" evidence="1">
    <location>
        <begin position="383"/>
        <end position="393"/>
    </location>
</feature>
<evidence type="ECO:0000313" key="2">
    <source>
        <dbReference type="EMBL" id="UWZ82838.1"/>
    </source>
</evidence>
<dbReference type="AlphaFoldDB" id="A0A9J7BPI2"/>
<dbReference type="PANTHER" id="PTHR40269:SF1">
    <property type="entry name" value="OUTER MEMBRANE PROTEIN"/>
    <property type="match status" value="1"/>
</dbReference>
<dbReference type="Pfam" id="PF11737">
    <property type="entry name" value="DUF3300"/>
    <property type="match status" value="1"/>
</dbReference>
<gene>
    <name evidence="2" type="ORF">MOP44_19995</name>
</gene>
<dbReference type="PANTHER" id="PTHR40269">
    <property type="entry name" value="OUTER MEMBRANE PROTEIN-RELATED"/>
    <property type="match status" value="1"/>
</dbReference>
<reference evidence="2" key="1">
    <citation type="submission" date="2021-04" db="EMBL/GenBank/DDBJ databases">
        <title>Phylogenetic analysis of Acidobacteriaceae.</title>
        <authorList>
            <person name="Qiu L."/>
            <person name="Zhang Q."/>
        </authorList>
    </citation>
    <scope>NUCLEOTIDE SEQUENCE</scope>
    <source>
        <strain evidence="2">DSM 25168</strain>
    </source>
</reference>
<accession>A0A9J7BPI2</accession>
<dbReference type="InterPro" id="IPR021728">
    <property type="entry name" value="DUF3300"/>
</dbReference>